<dbReference type="PANTHER" id="PTHR43329">
    <property type="entry name" value="EPOXIDE HYDROLASE"/>
    <property type="match status" value="1"/>
</dbReference>
<organism evidence="4 5">
    <name type="scientific">Nocardioides imazamoxiresistens</name>
    <dbReference type="NCBI Taxonomy" id="3231893"/>
    <lineage>
        <taxon>Bacteria</taxon>
        <taxon>Bacillati</taxon>
        <taxon>Actinomycetota</taxon>
        <taxon>Actinomycetes</taxon>
        <taxon>Propionibacteriales</taxon>
        <taxon>Nocardioidaceae</taxon>
        <taxon>Nocardioides</taxon>
    </lineage>
</organism>
<dbReference type="Gene3D" id="3.40.50.1820">
    <property type="entry name" value="alpha/beta hydrolase"/>
    <property type="match status" value="1"/>
</dbReference>
<dbReference type="PRINTS" id="PR00412">
    <property type="entry name" value="EPOXHYDRLASE"/>
</dbReference>
<name>A0ABU3PWM1_9ACTN</name>
<evidence type="ECO:0000313" key="5">
    <source>
        <dbReference type="Proteomes" id="UP001268542"/>
    </source>
</evidence>
<comment type="caution">
    <text evidence="4">The sequence shown here is derived from an EMBL/GenBank/DDBJ whole genome shotgun (WGS) entry which is preliminary data.</text>
</comment>
<evidence type="ECO:0000313" key="4">
    <source>
        <dbReference type="EMBL" id="MDT9593635.1"/>
    </source>
</evidence>
<feature type="region of interest" description="Disordered" evidence="2">
    <location>
        <begin position="216"/>
        <end position="235"/>
    </location>
</feature>
<protein>
    <submittedName>
        <fullName evidence="4">Alpha/beta fold hydrolase</fullName>
    </submittedName>
</protein>
<accession>A0ABU3PWM1</accession>
<dbReference type="SUPFAM" id="SSF53474">
    <property type="entry name" value="alpha/beta-Hydrolases"/>
    <property type="match status" value="1"/>
</dbReference>
<proteinExistence type="predicted"/>
<feature type="domain" description="AB hydrolase-1" evidence="3">
    <location>
        <begin position="28"/>
        <end position="291"/>
    </location>
</feature>
<dbReference type="InterPro" id="IPR000639">
    <property type="entry name" value="Epox_hydrolase-like"/>
</dbReference>
<evidence type="ECO:0000256" key="2">
    <source>
        <dbReference type="SAM" id="MobiDB-lite"/>
    </source>
</evidence>
<evidence type="ECO:0000256" key="1">
    <source>
        <dbReference type="ARBA" id="ARBA00022801"/>
    </source>
</evidence>
<dbReference type="Pfam" id="PF12697">
    <property type="entry name" value="Abhydrolase_6"/>
    <property type="match status" value="1"/>
</dbReference>
<gene>
    <name evidence="4" type="ORF">RDV89_11195</name>
</gene>
<keyword evidence="5" id="KW-1185">Reference proteome</keyword>
<reference evidence="4 5" key="1">
    <citation type="submission" date="2023-08" db="EMBL/GenBank/DDBJ databases">
        <title>Nocardioides seae sp. nov., a bacterium isolated from a soil.</title>
        <authorList>
            <person name="Wang X."/>
        </authorList>
    </citation>
    <scope>NUCLEOTIDE SEQUENCE [LARGE SCALE GENOMIC DNA]</scope>
    <source>
        <strain evidence="4 5">YZH12</strain>
    </source>
</reference>
<dbReference type="EMBL" id="JAVYII010000004">
    <property type="protein sequence ID" value="MDT9593635.1"/>
    <property type="molecule type" value="Genomic_DNA"/>
</dbReference>
<dbReference type="RefSeq" id="WP_315733128.1">
    <property type="nucleotide sequence ID" value="NZ_JAVYII010000004.1"/>
</dbReference>
<sequence length="301" mass="32334">MASRLTSFTHDGLTFDVTDDGPLDGEVVVLLHGFPQRASSWRRVAPLLHAQGYRTVAPDQRGYSPGARPTGRRAYAAGRLVGDVVALLDALGEPGRRVHLVGHDWGAAVGWGVAAALPDRIKTWTAVSVPPVEAFVAAGLRSRQLLRSWYMLFFQLPAVPEAVATRTPRAFERVLAAAGMREEDLARFREEIVEHGALPGGLAWYRALPLNLTRGRKGGKRGKGAGGEGSEKGRGAVRVPTTMVWSDGDAAIDRVGVDLAADHVRADYELVVLTGVSHWVPEHAPEALAEAILERVTSVPA</sequence>
<keyword evidence="1 4" id="KW-0378">Hydrolase</keyword>
<dbReference type="Proteomes" id="UP001268542">
    <property type="component" value="Unassembled WGS sequence"/>
</dbReference>
<evidence type="ECO:0000259" key="3">
    <source>
        <dbReference type="Pfam" id="PF12697"/>
    </source>
</evidence>
<dbReference type="GO" id="GO:0016787">
    <property type="term" value="F:hydrolase activity"/>
    <property type="evidence" value="ECO:0007669"/>
    <property type="project" value="UniProtKB-KW"/>
</dbReference>
<dbReference type="InterPro" id="IPR029058">
    <property type="entry name" value="AB_hydrolase_fold"/>
</dbReference>
<dbReference type="InterPro" id="IPR000073">
    <property type="entry name" value="AB_hydrolase_1"/>
</dbReference>